<keyword evidence="2" id="KW-1185">Reference proteome</keyword>
<evidence type="ECO:0000313" key="1">
    <source>
        <dbReference type="EMBL" id="MFC3885143.1"/>
    </source>
</evidence>
<dbReference type="RefSeq" id="WP_377917262.1">
    <property type="nucleotide sequence ID" value="NZ_JBHRZT010000068.1"/>
</dbReference>
<evidence type="ECO:0008006" key="3">
    <source>
        <dbReference type="Google" id="ProtNLM"/>
    </source>
</evidence>
<name>A0ABV8B4M5_9BACI</name>
<organism evidence="1 2">
    <name type="scientific">Bacillus songklensis</name>
    <dbReference type="NCBI Taxonomy" id="1069116"/>
    <lineage>
        <taxon>Bacteria</taxon>
        <taxon>Bacillati</taxon>
        <taxon>Bacillota</taxon>
        <taxon>Bacilli</taxon>
        <taxon>Bacillales</taxon>
        <taxon>Bacillaceae</taxon>
        <taxon>Bacillus</taxon>
    </lineage>
</organism>
<evidence type="ECO:0000313" key="2">
    <source>
        <dbReference type="Proteomes" id="UP001595752"/>
    </source>
</evidence>
<accession>A0ABV8B4M5</accession>
<sequence>MRLPVPVVSVSAPVIVAPVIVPPVVVPSVPVSPVIVPPVPKAAAPIPGLPFSAVQTYPYIYQQGYPFTQSDYGTVIYPGHGSYAYGTNVTYFPDMMFPM</sequence>
<comment type="caution">
    <text evidence="1">The sequence shown here is derived from an EMBL/GenBank/DDBJ whole genome shotgun (WGS) entry which is preliminary data.</text>
</comment>
<dbReference type="EMBL" id="JBHRZT010000068">
    <property type="protein sequence ID" value="MFC3885143.1"/>
    <property type="molecule type" value="Genomic_DNA"/>
</dbReference>
<protein>
    <recommendedName>
        <fullName evidence="3">Spore coat protein</fullName>
    </recommendedName>
</protein>
<reference evidence="2" key="1">
    <citation type="journal article" date="2019" name="Int. J. Syst. Evol. Microbiol.">
        <title>The Global Catalogue of Microorganisms (GCM) 10K type strain sequencing project: providing services to taxonomists for standard genome sequencing and annotation.</title>
        <authorList>
            <consortium name="The Broad Institute Genomics Platform"/>
            <consortium name="The Broad Institute Genome Sequencing Center for Infectious Disease"/>
            <person name="Wu L."/>
            <person name="Ma J."/>
        </authorList>
    </citation>
    <scope>NUCLEOTIDE SEQUENCE [LARGE SCALE GENOMIC DNA]</scope>
    <source>
        <strain evidence="2">CCUG 61889</strain>
    </source>
</reference>
<proteinExistence type="predicted"/>
<dbReference type="Proteomes" id="UP001595752">
    <property type="component" value="Unassembled WGS sequence"/>
</dbReference>
<gene>
    <name evidence="1" type="ORF">ACFOU2_17375</name>
</gene>